<dbReference type="Proteomes" id="UP001158050">
    <property type="component" value="Unassembled WGS sequence"/>
</dbReference>
<dbReference type="Gene3D" id="2.150.10.10">
    <property type="entry name" value="Serralysin-like metalloprotease, C-terminal"/>
    <property type="match status" value="1"/>
</dbReference>
<accession>A0ABY1R285</accession>
<feature type="signal peptide" evidence="1">
    <location>
        <begin position="1"/>
        <end position="19"/>
    </location>
</feature>
<dbReference type="InterPro" id="IPR011049">
    <property type="entry name" value="Serralysin-like_metalloprot_C"/>
</dbReference>
<reference evidence="2 3" key="1">
    <citation type="submission" date="2017-05" db="EMBL/GenBank/DDBJ databases">
        <authorList>
            <person name="Varghese N."/>
            <person name="Submissions S."/>
        </authorList>
    </citation>
    <scope>NUCLEOTIDE SEQUENCE [LARGE SCALE GENOMIC DNA]</scope>
    <source>
        <strain evidence="2 3">DSM 18015</strain>
    </source>
</reference>
<evidence type="ECO:0000313" key="3">
    <source>
        <dbReference type="Proteomes" id="UP001158050"/>
    </source>
</evidence>
<dbReference type="EMBL" id="FXUO01000004">
    <property type="protein sequence ID" value="SMP92477.1"/>
    <property type="molecule type" value="Genomic_DNA"/>
</dbReference>
<feature type="chain" id="PRO_5046760271" description="Head domain of trimeric autotransporter adhesin" evidence="1">
    <location>
        <begin position="20"/>
        <end position="756"/>
    </location>
</feature>
<sequence>MKKHVILLGALLVSGIAYSQVGINTDTPKATLDVVATPADVTKTDGFIAPRLKGSELKAKDALYSTPQTGAIVYVTEALLPAATTTKTVNVTAVGYFYFDGTVWQKVSSGAAAAQTDDWHTTGNAGTTPGTNFIGTTDNQDIIFKRNKDMSGLLSTQNTAFGVQAFWSGAGSSNSAFGTGTLMVNAANENSAFGANALRSNTSGFSNNAFGSGALSGNTTGGNNSAFGGNALSGNTTGNANSAFGYNALLKNTTSIGNSAFGHFALMNNTTDSNSAFGFKALTANTTGSYNSAFGYQALIANSMGGNNSAFGYNALAANTTGDDNSAFGKNALAINTTGEENTAVGHWTLPANTTGSYNTSVGRSSLWSNTTGNDNTAVGTSALGYNTTGNNNTALGQGAGNSSKTADNNTMLGYQTMYQSSTSFGSNNVAVGANAYSGTLSIAVGAGANNTIVGADAGRLVTGNKNTFFGNSAGFKSVQETLSGDNNTLIGADTYLPNITASNQLNISNAIFGTGLSGSTTAPAGNIGIKTTTPTETLDVAGNTRLRNLPANGTANAIYTTSGGTASATQNQTFTATKTVVADANGVLGTLAYVPSLPVVIAGTDGADAITATQTIRQRNSTGGNGVSVNLLTKTFTLSKKSLVTISYDVSVGNITDYNGNYLSDDASKKLEAWVSLDGSNLSATGMSYSNGNTTYTATGNFNLGKSRTVLMNTGSHTVVLGAQVYVYNTDGIGVQATFGLGGLDQLDIVAVPVE</sequence>
<evidence type="ECO:0000313" key="2">
    <source>
        <dbReference type="EMBL" id="SMP92477.1"/>
    </source>
</evidence>
<protein>
    <recommendedName>
        <fullName evidence="4">Head domain of trimeric autotransporter adhesin</fullName>
    </recommendedName>
</protein>
<gene>
    <name evidence="2" type="ORF">SAMN05421679_10468</name>
</gene>
<proteinExistence type="predicted"/>
<name>A0ABY1R285_9FLAO</name>
<keyword evidence="1" id="KW-0732">Signal</keyword>
<evidence type="ECO:0000256" key="1">
    <source>
        <dbReference type="SAM" id="SignalP"/>
    </source>
</evidence>
<keyword evidence="3" id="KW-1185">Reference proteome</keyword>
<evidence type="ECO:0008006" key="4">
    <source>
        <dbReference type="Google" id="ProtNLM"/>
    </source>
</evidence>
<organism evidence="2 3">
    <name type="scientific">Epilithonimonas pallida</name>
    <dbReference type="NCBI Taxonomy" id="373671"/>
    <lineage>
        <taxon>Bacteria</taxon>
        <taxon>Pseudomonadati</taxon>
        <taxon>Bacteroidota</taxon>
        <taxon>Flavobacteriia</taxon>
        <taxon>Flavobacteriales</taxon>
        <taxon>Weeksellaceae</taxon>
        <taxon>Chryseobacterium group</taxon>
        <taxon>Epilithonimonas</taxon>
    </lineage>
</organism>
<dbReference type="RefSeq" id="WP_283416544.1">
    <property type="nucleotide sequence ID" value="NZ_FXUO01000004.1"/>
</dbReference>
<comment type="caution">
    <text evidence="2">The sequence shown here is derived from an EMBL/GenBank/DDBJ whole genome shotgun (WGS) entry which is preliminary data.</text>
</comment>